<comment type="caution">
    <text evidence="3">The sequence shown here is derived from an EMBL/GenBank/DDBJ whole genome shotgun (WGS) entry which is preliminary data.</text>
</comment>
<reference evidence="3 4" key="1">
    <citation type="submission" date="2021-10" db="EMBL/GenBank/DDBJ databases">
        <title>Anaerobic single-cell dispensing facilitates the cultivation of human gut bacteria.</title>
        <authorList>
            <person name="Afrizal A."/>
        </authorList>
    </citation>
    <scope>NUCLEOTIDE SEQUENCE [LARGE SCALE GENOMIC DNA]</scope>
    <source>
        <strain evidence="3 4">CLA-AA-H273</strain>
    </source>
</reference>
<dbReference type="Gene3D" id="3.90.1210.10">
    <property type="entry name" value="Antifreeze-like/N-acetylneuraminic acid synthase C-terminal domain"/>
    <property type="match status" value="1"/>
</dbReference>
<dbReference type="Proteomes" id="UP001197795">
    <property type="component" value="Unassembled WGS sequence"/>
</dbReference>
<organism evidence="3 4">
    <name type="scientific">Waltera acetigignens</name>
    <dbReference type="NCBI Taxonomy" id="2981769"/>
    <lineage>
        <taxon>Bacteria</taxon>
        <taxon>Bacillati</taxon>
        <taxon>Bacillota</taxon>
        <taxon>Clostridia</taxon>
        <taxon>Lachnospirales</taxon>
        <taxon>Lachnospiraceae</taxon>
        <taxon>Waltera</taxon>
    </lineage>
</organism>
<dbReference type="RefSeq" id="WP_227733813.1">
    <property type="nucleotide sequence ID" value="NZ_JAJEPV010000051.1"/>
</dbReference>
<keyword evidence="1" id="KW-0472">Membrane</keyword>
<evidence type="ECO:0000256" key="1">
    <source>
        <dbReference type="SAM" id="Phobius"/>
    </source>
</evidence>
<sequence length="235" mass="25234">MKKDKKERSILPGVIIVSLLVAVIVYAVMLNAEKTALSDYEKGTVYVTTKPIPKGTMITADYITQKEVDKSLIPSGAVSNPENLTELISVYAVDQGSIITTGMFTAVNDITKDMTQPVVAGFKADDLYQVVGGVLRSGDRINIYQVNENANKGDTSQSLANTDDNWTDASSDTAASLVWGNVFVQEVFDSAGAVISTSDSTTPAQRVNIYMDNDNVAAFYAALAQGSLRVVKICE</sequence>
<accession>A0AAE3D9J9</accession>
<dbReference type="Pfam" id="PF08666">
    <property type="entry name" value="SAF"/>
    <property type="match status" value="1"/>
</dbReference>
<feature type="transmembrane region" description="Helical" evidence="1">
    <location>
        <begin position="9"/>
        <end position="29"/>
    </location>
</feature>
<proteinExistence type="predicted"/>
<protein>
    <submittedName>
        <fullName evidence="3">SAF domain-containing protein</fullName>
    </submittedName>
</protein>
<dbReference type="CDD" id="cd11614">
    <property type="entry name" value="SAF_CpaB_FlgA_like"/>
    <property type="match status" value="1"/>
</dbReference>
<feature type="domain" description="SAF" evidence="2">
    <location>
        <begin position="43"/>
        <end position="105"/>
    </location>
</feature>
<dbReference type="AlphaFoldDB" id="A0AAE3D9J9"/>
<evidence type="ECO:0000313" key="3">
    <source>
        <dbReference type="EMBL" id="MCC2120960.1"/>
    </source>
</evidence>
<evidence type="ECO:0000259" key="2">
    <source>
        <dbReference type="SMART" id="SM00858"/>
    </source>
</evidence>
<dbReference type="InterPro" id="IPR013974">
    <property type="entry name" value="SAF"/>
</dbReference>
<evidence type="ECO:0000313" key="4">
    <source>
        <dbReference type="Proteomes" id="UP001197795"/>
    </source>
</evidence>
<keyword evidence="1" id="KW-1133">Transmembrane helix</keyword>
<keyword evidence="1" id="KW-0812">Transmembrane</keyword>
<name>A0AAE3D9J9_9FIRM</name>
<keyword evidence="4" id="KW-1185">Reference proteome</keyword>
<gene>
    <name evidence="3" type="ORF">LKD75_15445</name>
</gene>
<dbReference type="SMART" id="SM00858">
    <property type="entry name" value="SAF"/>
    <property type="match status" value="1"/>
</dbReference>
<dbReference type="EMBL" id="JAJEPV010000051">
    <property type="protein sequence ID" value="MCC2120960.1"/>
    <property type="molecule type" value="Genomic_DNA"/>
</dbReference>